<name>A0ACB8SSV5_9AGAM</name>
<proteinExistence type="predicted"/>
<accession>A0ACB8SSV5</accession>
<dbReference type="Proteomes" id="UP000814140">
    <property type="component" value="Unassembled WGS sequence"/>
</dbReference>
<evidence type="ECO:0000313" key="1">
    <source>
        <dbReference type="EMBL" id="KAI0059525.1"/>
    </source>
</evidence>
<protein>
    <submittedName>
        <fullName evidence="1">Uncharacterized protein</fullName>
    </submittedName>
</protein>
<comment type="caution">
    <text evidence="1">The sequence shown here is derived from an EMBL/GenBank/DDBJ whole genome shotgun (WGS) entry which is preliminary data.</text>
</comment>
<sequence>MYSAGRSKLIRVYVVSESPRRACHGEKICQSNFHVQVGENSTLLPLHGCAVCNSAEWASDRQDLLPARIFQPELQECCAFRLYPRAISVAQLVASAASVDNRSNELTSLNALALPHSCERSTFCILYYTYI</sequence>
<reference evidence="1" key="2">
    <citation type="journal article" date="2022" name="New Phytol.">
        <title>Evolutionary transition to the ectomycorrhizal habit in the genomes of a hyperdiverse lineage of mushroom-forming fungi.</title>
        <authorList>
            <person name="Looney B."/>
            <person name="Miyauchi S."/>
            <person name="Morin E."/>
            <person name="Drula E."/>
            <person name="Courty P.E."/>
            <person name="Kohler A."/>
            <person name="Kuo A."/>
            <person name="LaButti K."/>
            <person name="Pangilinan J."/>
            <person name="Lipzen A."/>
            <person name="Riley R."/>
            <person name="Andreopoulos W."/>
            <person name="He G."/>
            <person name="Johnson J."/>
            <person name="Nolan M."/>
            <person name="Tritt A."/>
            <person name="Barry K.W."/>
            <person name="Grigoriev I.V."/>
            <person name="Nagy L.G."/>
            <person name="Hibbett D."/>
            <person name="Henrissat B."/>
            <person name="Matheny P.B."/>
            <person name="Labbe J."/>
            <person name="Martin F.M."/>
        </authorList>
    </citation>
    <scope>NUCLEOTIDE SEQUENCE</scope>
    <source>
        <strain evidence="1">HHB10654</strain>
    </source>
</reference>
<keyword evidence="2" id="KW-1185">Reference proteome</keyword>
<evidence type="ECO:0000313" key="2">
    <source>
        <dbReference type="Proteomes" id="UP000814140"/>
    </source>
</evidence>
<dbReference type="EMBL" id="MU277225">
    <property type="protein sequence ID" value="KAI0059525.1"/>
    <property type="molecule type" value="Genomic_DNA"/>
</dbReference>
<gene>
    <name evidence="1" type="ORF">BV25DRAFT_1828757</name>
</gene>
<organism evidence="1 2">
    <name type="scientific">Artomyces pyxidatus</name>
    <dbReference type="NCBI Taxonomy" id="48021"/>
    <lineage>
        <taxon>Eukaryota</taxon>
        <taxon>Fungi</taxon>
        <taxon>Dikarya</taxon>
        <taxon>Basidiomycota</taxon>
        <taxon>Agaricomycotina</taxon>
        <taxon>Agaricomycetes</taxon>
        <taxon>Russulales</taxon>
        <taxon>Auriscalpiaceae</taxon>
        <taxon>Artomyces</taxon>
    </lineage>
</organism>
<reference evidence="1" key="1">
    <citation type="submission" date="2021-03" db="EMBL/GenBank/DDBJ databases">
        <authorList>
            <consortium name="DOE Joint Genome Institute"/>
            <person name="Ahrendt S."/>
            <person name="Looney B.P."/>
            <person name="Miyauchi S."/>
            <person name="Morin E."/>
            <person name="Drula E."/>
            <person name="Courty P.E."/>
            <person name="Chicoki N."/>
            <person name="Fauchery L."/>
            <person name="Kohler A."/>
            <person name="Kuo A."/>
            <person name="Labutti K."/>
            <person name="Pangilinan J."/>
            <person name="Lipzen A."/>
            <person name="Riley R."/>
            <person name="Andreopoulos W."/>
            <person name="He G."/>
            <person name="Johnson J."/>
            <person name="Barry K.W."/>
            <person name="Grigoriev I.V."/>
            <person name="Nagy L."/>
            <person name="Hibbett D."/>
            <person name="Henrissat B."/>
            <person name="Matheny P.B."/>
            <person name="Labbe J."/>
            <person name="Martin F."/>
        </authorList>
    </citation>
    <scope>NUCLEOTIDE SEQUENCE</scope>
    <source>
        <strain evidence="1">HHB10654</strain>
    </source>
</reference>